<evidence type="ECO:0000259" key="8">
    <source>
        <dbReference type="Pfam" id="PF13813"/>
    </source>
</evidence>
<evidence type="ECO:0000256" key="3">
    <source>
        <dbReference type="ARBA" id="ARBA00022679"/>
    </source>
</evidence>
<keyword evidence="3" id="KW-0808">Transferase</keyword>
<evidence type="ECO:0000256" key="7">
    <source>
        <dbReference type="SAM" id="Phobius"/>
    </source>
</evidence>
<evidence type="ECO:0000256" key="2">
    <source>
        <dbReference type="ARBA" id="ARBA00007282"/>
    </source>
</evidence>
<reference evidence="9" key="1">
    <citation type="journal article" date="2018" name="Genome Biol. Evol.">
        <title>Genomics and development of Lentinus tigrinus, a white-rot wood-decaying mushroom with dimorphic fruiting bodies.</title>
        <authorList>
            <person name="Wu B."/>
            <person name="Xu Z."/>
            <person name="Knudson A."/>
            <person name="Carlson A."/>
            <person name="Chen N."/>
            <person name="Kovaka S."/>
            <person name="LaButti K."/>
            <person name="Lipzen A."/>
            <person name="Pennachio C."/>
            <person name="Riley R."/>
            <person name="Schakwitz W."/>
            <person name="Umezawa K."/>
            <person name="Ohm R.A."/>
            <person name="Grigoriev I.V."/>
            <person name="Nagy L.G."/>
            <person name="Gibbons J."/>
            <person name="Hibbett D."/>
        </authorList>
    </citation>
    <scope>NUCLEOTIDE SEQUENCE [LARGE SCALE GENOMIC DNA]</scope>
    <source>
        <strain evidence="9">ALCF2SS1-6</strain>
    </source>
</reference>
<dbReference type="PANTHER" id="PTHR31595">
    <property type="entry name" value="LONG-CHAIN-ALCOHOL O-FATTY-ACYLTRANSFERASE 3-RELATED"/>
    <property type="match status" value="1"/>
</dbReference>
<dbReference type="GO" id="GO:0008374">
    <property type="term" value="F:O-acyltransferase activity"/>
    <property type="evidence" value="ECO:0007669"/>
    <property type="project" value="InterPro"/>
</dbReference>
<dbReference type="Pfam" id="PF13813">
    <property type="entry name" value="MBOAT_2"/>
    <property type="match status" value="1"/>
</dbReference>
<evidence type="ECO:0000256" key="4">
    <source>
        <dbReference type="ARBA" id="ARBA00022692"/>
    </source>
</evidence>
<accession>A0A5C2S1X8</accession>
<evidence type="ECO:0000313" key="9">
    <source>
        <dbReference type="EMBL" id="RPD57428.1"/>
    </source>
</evidence>
<evidence type="ECO:0000256" key="5">
    <source>
        <dbReference type="ARBA" id="ARBA00022989"/>
    </source>
</evidence>
<dbReference type="AlphaFoldDB" id="A0A5C2S1X8"/>
<keyword evidence="6 7" id="KW-0472">Membrane</keyword>
<name>A0A5C2S1X8_9APHY</name>
<evidence type="ECO:0000313" key="10">
    <source>
        <dbReference type="Proteomes" id="UP000313359"/>
    </source>
</evidence>
<keyword evidence="5 7" id="KW-1133">Transmembrane helix</keyword>
<proteinExistence type="inferred from homology"/>
<feature type="domain" description="Wax synthase" evidence="8">
    <location>
        <begin position="217"/>
        <end position="302"/>
    </location>
</feature>
<comment type="subcellular location">
    <subcellularLocation>
        <location evidence="1">Membrane</location>
        <topology evidence="1">Multi-pass membrane protein</topology>
    </subcellularLocation>
</comment>
<comment type="similarity">
    <text evidence="2">Belongs to the wax synthase family.</text>
</comment>
<dbReference type="InterPro" id="IPR044851">
    <property type="entry name" value="Wax_synthase"/>
</dbReference>
<dbReference type="EMBL" id="ML122281">
    <property type="protein sequence ID" value="RPD57428.1"/>
    <property type="molecule type" value="Genomic_DNA"/>
</dbReference>
<dbReference type="PANTHER" id="PTHR31595:SF67">
    <property type="entry name" value="WAX SYNTHASE DOMAIN-CONTAINING PROTEIN"/>
    <property type="match status" value="1"/>
</dbReference>
<protein>
    <recommendedName>
        <fullName evidence="8">Wax synthase domain-containing protein</fullName>
    </recommendedName>
</protein>
<evidence type="ECO:0000256" key="6">
    <source>
        <dbReference type="ARBA" id="ARBA00023136"/>
    </source>
</evidence>
<sequence length="377" mass="42478">MVLPQAALVVLIALSPKLSSPVRFAAALSLIACSLYIMLAYTLSNDTNYGVGTSLLGMVVSGTATHVLLTDPIKDVRYLRDADPSPLAARPLYKRMWFAACFVYNLRCVGTNINVMSRITVPFQGRRQVWYMRQGLRFLLAYMVNDLCETWISMNRHVYPPSLFNPTAHVVPENLKTWKRALGGFAYISRLYATIDMENIILAVVTVALGISSPDDWPDMFGSVSHAYTVRRFWGYTWHHMMQHHFRVWGMFVVRALGIPRRTRLSSFVQLHVAFALSALQHAFGDLMVGWRFFGRSMPFFLLNGLAITIEDQFLAAAKTLGVKQTLATKALGYIWVVSWFGWSLVTSRYVDWLMEADSGVLPNPVSPTKAIVLPIL</sequence>
<dbReference type="STRING" id="1328759.A0A5C2S1X8"/>
<keyword evidence="4 7" id="KW-0812">Transmembrane</keyword>
<dbReference type="InterPro" id="IPR032805">
    <property type="entry name" value="Wax_synthase_dom"/>
</dbReference>
<feature type="transmembrane region" description="Helical" evidence="7">
    <location>
        <begin position="49"/>
        <end position="69"/>
    </location>
</feature>
<dbReference type="GO" id="GO:0006629">
    <property type="term" value="P:lipid metabolic process"/>
    <property type="evidence" value="ECO:0007669"/>
    <property type="project" value="InterPro"/>
</dbReference>
<gene>
    <name evidence="9" type="ORF">L227DRAFT_506900</name>
</gene>
<keyword evidence="10" id="KW-1185">Reference proteome</keyword>
<evidence type="ECO:0000256" key="1">
    <source>
        <dbReference type="ARBA" id="ARBA00004141"/>
    </source>
</evidence>
<dbReference type="GO" id="GO:0016020">
    <property type="term" value="C:membrane"/>
    <property type="evidence" value="ECO:0007669"/>
    <property type="project" value="UniProtKB-SubCell"/>
</dbReference>
<organism evidence="9 10">
    <name type="scientific">Lentinus tigrinus ALCF2SS1-6</name>
    <dbReference type="NCBI Taxonomy" id="1328759"/>
    <lineage>
        <taxon>Eukaryota</taxon>
        <taxon>Fungi</taxon>
        <taxon>Dikarya</taxon>
        <taxon>Basidiomycota</taxon>
        <taxon>Agaricomycotina</taxon>
        <taxon>Agaricomycetes</taxon>
        <taxon>Polyporales</taxon>
        <taxon>Polyporaceae</taxon>
        <taxon>Lentinus</taxon>
    </lineage>
</organism>
<dbReference type="Proteomes" id="UP000313359">
    <property type="component" value="Unassembled WGS sequence"/>
</dbReference>
<feature type="transmembrane region" description="Helical" evidence="7">
    <location>
        <begin position="24"/>
        <end position="43"/>
    </location>
</feature>
<dbReference type="OrthoDB" id="1077582at2759"/>